<sequence>MGGLTGNDIDLRHNYYMTNNCRQVTMTLTGSGTPDMYLRSLDSEQPHQV</sequence>
<gene>
    <name evidence="1" type="ORF">H2136_20195</name>
</gene>
<reference evidence="1" key="1">
    <citation type="submission" date="2020-07" db="EMBL/GenBank/DDBJ databases">
        <title>Carbapenem Resistant Aeromonas hydrophila Carrying blacphA7 Isolated from Two Solid Organ Transplant Patients.</title>
        <authorList>
            <person name="Hilt E."/>
            <person name="Fitzwater S.P."/>
            <person name="Ward K."/>
            <person name="De St Maurice A."/>
            <person name="Chandrasekaran S."/>
            <person name="Garner O.B."/>
            <person name="Yang S."/>
        </authorList>
    </citation>
    <scope>NUCLEOTIDE SEQUENCE</scope>
    <source>
        <strain evidence="1">B-1</strain>
    </source>
</reference>
<accession>A0A926FPP5</accession>
<dbReference type="AlphaFoldDB" id="A0A926FPP5"/>
<comment type="caution">
    <text evidence="1">The sequence shown here is derived from an EMBL/GenBank/DDBJ whole genome shotgun (WGS) entry which is preliminary data.</text>
</comment>
<protein>
    <submittedName>
        <fullName evidence="1">Uncharacterized protein</fullName>
    </submittedName>
</protein>
<evidence type="ECO:0000313" key="1">
    <source>
        <dbReference type="EMBL" id="MBC8674283.1"/>
    </source>
</evidence>
<name>A0A926FPP5_AERHY</name>
<dbReference type="EMBL" id="JACLAN010000013">
    <property type="protein sequence ID" value="MBC8674283.1"/>
    <property type="molecule type" value="Genomic_DNA"/>
</dbReference>
<organism evidence="1">
    <name type="scientific">Aeromonas hydrophila</name>
    <dbReference type="NCBI Taxonomy" id="644"/>
    <lineage>
        <taxon>Bacteria</taxon>
        <taxon>Pseudomonadati</taxon>
        <taxon>Pseudomonadota</taxon>
        <taxon>Gammaproteobacteria</taxon>
        <taxon>Aeromonadales</taxon>
        <taxon>Aeromonadaceae</taxon>
        <taxon>Aeromonas</taxon>
    </lineage>
</organism>
<proteinExistence type="predicted"/>